<dbReference type="Pfam" id="PF00560">
    <property type="entry name" value="LRR_1"/>
    <property type="match status" value="2"/>
</dbReference>
<gene>
    <name evidence="11" type="ORF">MTR67_026956</name>
</gene>
<keyword evidence="3" id="KW-0732">Signal</keyword>
<evidence type="ECO:0000256" key="3">
    <source>
        <dbReference type="ARBA" id="ARBA00022729"/>
    </source>
</evidence>
<dbReference type="Gene3D" id="3.30.200.20">
    <property type="entry name" value="Phosphorylase Kinase, domain 1"/>
    <property type="match status" value="1"/>
</dbReference>
<dbReference type="PROSITE" id="PS50011">
    <property type="entry name" value="PROTEIN_KINASE_DOM"/>
    <property type="match status" value="1"/>
</dbReference>
<dbReference type="GO" id="GO:0005524">
    <property type="term" value="F:ATP binding"/>
    <property type="evidence" value="ECO:0007669"/>
    <property type="project" value="InterPro"/>
</dbReference>
<dbReference type="InterPro" id="IPR001611">
    <property type="entry name" value="Leu-rich_rpt"/>
</dbReference>
<keyword evidence="2 9" id="KW-0812">Transmembrane</keyword>
<evidence type="ECO:0000256" key="4">
    <source>
        <dbReference type="ARBA" id="ARBA00022737"/>
    </source>
</evidence>
<dbReference type="GO" id="GO:0012505">
    <property type="term" value="C:endomembrane system"/>
    <property type="evidence" value="ECO:0007669"/>
    <property type="project" value="UniProtKB-SubCell"/>
</dbReference>
<evidence type="ECO:0000259" key="10">
    <source>
        <dbReference type="PROSITE" id="PS50011"/>
    </source>
</evidence>
<dbReference type="Gene3D" id="3.80.10.10">
    <property type="entry name" value="Ribonuclease Inhibitor"/>
    <property type="match status" value="1"/>
</dbReference>
<dbReference type="InterPro" id="IPR001245">
    <property type="entry name" value="Ser-Thr/Tyr_kinase_cat_dom"/>
</dbReference>
<organism evidence="11 12">
    <name type="scientific">Solanum verrucosum</name>
    <dbReference type="NCBI Taxonomy" id="315347"/>
    <lineage>
        <taxon>Eukaryota</taxon>
        <taxon>Viridiplantae</taxon>
        <taxon>Streptophyta</taxon>
        <taxon>Embryophyta</taxon>
        <taxon>Tracheophyta</taxon>
        <taxon>Spermatophyta</taxon>
        <taxon>Magnoliopsida</taxon>
        <taxon>eudicotyledons</taxon>
        <taxon>Gunneridae</taxon>
        <taxon>Pentapetalae</taxon>
        <taxon>asterids</taxon>
        <taxon>lamiids</taxon>
        <taxon>Solanales</taxon>
        <taxon>Solanaceae</taxon>
        <taxon>Solanoideae</taxon>
        <taxon>Solaneae</taxon>
        <taxon>Solanum</taxon>
    </lineage>
</organism>
<keyword evidence="1" id="KW-0433">Leucine-rich repeat</keyword>
<feature type="region of interest" description="Disordered" evidence="8">
    <location>
        <begin position="1"/>
        <end position="65"/>
    </location>
</feature>
<evidence type="ECO:0000256" key="1">
    <source>
        <dbReference type="ARBA" id="ARBA00022614"/>
    </source>
</evidence>
<dbReference type="Pfam" id="PF07714">
    <property type="entry name" value="PK_Tyr_Ser-Thr"/>
    <property type="match status" value="2"/>
</dbReference>
<evidence type="ECO:0000256" key="9">
    <source>
        <dbReference type="SAM" id="Phobius"/>
    </source>
</evidence>
<dbReference type="SUPFAM" id="SSF56112">
    <property type="entry name" value="Protein kinase-like (PK-like)"/>
    <property type="match status" value="1"/>
</dbReference>
<name>A0AAF0R1G6_SOLVR</name>
<dbReference type="Gene3D" id="1.10.510.10">
    <property type="entry name" value="Transferase(Phosphotransferase) domain 1"/>
    <property type="match status" value="1"/>
</dbReference>
<evidence type="ECO:0000313" key="11">
    <source>
        <dbReference type="EMBL" id="WMV33571.1"/>
    </source>
</evidence>
<dbReference type="InterPro" id="IPR000719">
    <property type="entry name" value="Prot_kinase_dom"/>
</dbReference>
<evidence type="ECO:0000313" key="12">
    <source>
        <dbReference type="Proteomes" id="UP001234989"/>
    </source>
</evidence>
<sequence length="742" mass="82177">MNNRSTLRGSSAGKGLGQSPSGRRFEPQQGHWRHYKPAASPGPRGTNRGGPALKQRDPVGTASRVRKATPGNHVLGIRYTSGFVYVLCEMNWQWKFSENSLLLVIVLFLCLVHQELCFCWSLNDEGLALLRFRERVESDPFGALLNWKDGDGVENPCTWLGVGCVNGNVVSLDLKDLHICGTLAPDLARLVHLKFIILHNNSFTGFIPDEIAKLKELEILDLGSNNFSQPLPSELCNNPSLEIILSDNNELFSSIFPGTDRLEMVPEVQENNNHATRAQPLSLPNGRLILRTTEALGNVAGRKLLRVSSFSVLNNFQKQFLPVFRLLDRPKVAVENSAPSSSPSPSPSPSLSPSPTPAITAEPHMAHSPRSSPSPSSLPSPAENSSRVEDARRSNHRVLILSAAVGGSVLLIILITGTIVFRSNKMAVVKPWATGLSGQLQRAFITGVPKLKRSELESACEDFSNVIGSSSVCTLYKGTLSSGVEIAVISRTVASTKDWSKDMEAHFRKKIDTLSKVNHKNFVSLLGFCEEEDPFTRMMVFEYAPNGTLFEHLHIREAEHLDWKMRMRITMGMAYCLEHMHNLSPSLPHKNLTSSAVYLTEDSAAKISDFGFWNETDAAEMVSSPESNVYSFGVILFEMMTGRLPYSANSSSLDDWASDYLRGGESLREMVDPNLNSFQVEQLERIAVVIKMCVHPEPRRRPTMREVSSRLREITDIGPDGATPRLSPLWWAELEIISTEAC</sequence>
<keyword evidence="4" id="KW-0677">Repeat</keyword>
<reference evidence="11" key="1">
    <citation type="submission" date="2023-08" db="EMBL/GenBank/DDBJ databases">
        <title>A de novo genome assembly of Solanum verrucosum Schlechtendal, a Mexican diploid species geographically isolated from the other diploid A-genome species in potato relatives.</title>
        <authorList>
            <person name="Hosaka K."/>
        </authorList>
    </citation>
    <scope>NUCLEOTIDE SEQUENCE</scope>
    <source>
        <tissue evidence="11">Young leaves</tissue>
    </source>
</reference>
<feature type="compositionally biased region" description="Pro residues" evidence="8">
    <location>
        <begin position="342"/>
        <end position="356"/>
    </location>
</feature>
<evidence type="ECO:0000256" key="2">
    <source>
        <dbReference type="ARBA" id="ARBA00022692"/>
    </source>
</evidence>
<feature type="region of interest" description="Disordered" evidence="8">
    <location>
        <begin position="335"/>
        <end position="389"/>
    </location>
</feature>
<dbReference type="GO" id="GO:0050832">
    <property type="term" value="P:defense response to fungus"/>
    <property type="evidence" value="ECO:0007669"/>
    <property type="project" value="UniProtKB-ARBA"/>
</dbReference>
<dbReference type="PANTHER" id="PTHR46084">
    <property type="entry name" value="PROTEIN MALE DISCOVERER 2"/>
    <property type="match status" value="1"/>
</dbReference>
<feature type="transmembrane region" description="Helical" evidence="9">
    <location>
        <begin position="398"/>
        <end position="421"/>
    </location>
</feature>
<dbReference type="FunFam" id="3.30.200.20:FF:000489">
    <property type="entry name" value="Inactive receptor-like serine/threonine-protein kinase"/>
    <property type="match status" value="1"/>
</dbReference>
<dbReference type="InterPro" id="IPR032675">
    <property type="entry name" value="LRR_dom_sf"/>
</dbReference>
<dbReference type="SUPFAM" id="SSF52058">
    <property type="entry name" value="L domain-like"/>
    <property type="match status" value="1"/>
</dbReference>
<proteinExistence type="predicted"/>
<keyword evidence="12" id="KW-1185">Reference proteome</keyword>
<protein>
    <recommendedName>
        <fullName evidence="10">Protein kinase domain-containing protein</fullName>
    </recommendedName>
</protein>
<evidence type="ECO:0000256" key="7">
    <source>
        <dbReference type="ARBA" id="ARBA00046288"/>
    </source>
</evidence>
<dbReference type="GO" id="GO:0004672">
    <property type="term" value="F:protein kinase activity"/>
    <property type="evidence" value="ECO:0007669"/>
    <property type="project" value="InterPro"/>
</dbReference>
<dbReference type="Pfam" id="PF08263">
    <property type="entry name" value="LRRNT_2"/>
    <property type="match status" value="1"/>
</dbReference>
<evidence type="ECO:0000256" key="6">
    <source>
        <dbReference type="ARBA" id="ARBA00023136"/>
    </source>
</evidence>
<dbReference type="AlphaFoldDB" id="A0AAF0R1G6"/>
<keyword evidence="6 9" id="KW-0472">Membrane</keyword>
<feature type="compositionally biased region" description="Low complexity" evidence="8">
    <location>
        <begin position="368"/>
        <end position="385"/>
    </location>
</feature>
<comment type="subcellular location">
    <subcellularLocation>
        <location evidence="7">Endomembrane system</location>
        <topology evidence="7">Single-pass type I membrane protein</topology>
    </subcellularLocation>
</comment>
<accession>A0AAF0R1G6</accession>
<dbReference type="InterPro" id="IPR011009">
    <property type="entry name" value="Kinase-like_dom_sf"/>
</dbReference>
<feature type="domain" description="Protein kinase" evidence="10">
    <location>
        <begin position="461"/>
        <end position="715"/>
    </location>
</feature>
<dbReference type="InterPro" id="IPR013210">
    <property type="entry name" value="LRR_N_plant-typ"/>
</dbReference>
<dbReference type="PANTHER" id="PTHR46084:SF14">
    <property type="entry name" value="PROTEIN KINASE DOMAIN-CONTAINING PROTEIN"/>
    <property type="match status" value="1"/>
</dbReference>
<dbReference type="Proteomes" id="UP001234989">
    <property type="component" value="Chromosome 6"/>
</dbReference>
<evidence type="ECO:0000256" key="5">
    <source>
        <dbReference type="ARBA" id="ARBA00022989"/>
    </source>
</evidence>
<dbReference type="EMBL" id="CP133617">
    <property type="protein sequence ID" value="WMV33571.1"/>
    <property type="molecule type" value="Genomic_DNA"/>
</dbReference>
<dbReference type="FunFam" id="3.80.10.10:FF:000129">
    <property type="entry name" value="Leucine-rich repeat receptor-like kinase"/>
    <property type="match status" value="1"/>
</dbReference>
<keyword evidence="5 9" id="KW-1133">Transmembrane helix</keyword>
<evidence type="ECO:0000256" key="8">
    <source>
        <dbReference type="SAM" id="MobiDB-lite"/>
    </source>
</evidence>